<evidence type="ECO:0000259" key="12">
    <source>
        <dbReference type="PROSITE" id="PS50972"/>
    </source>
</evidence>
<dbReference type="AlphaFoldDB" id="A0A059ZXN2"/>
<evidence type="ECO:0000256" key="10">
    <source>
        <dbReference type="ARBA" id="ARBA00022909"/>
    </source>
</evidence>
<comment type="cofactor">
    <cofactor evidence="2">
        <name>Mg(2+)</name>
        <dbReference type="ChEBI" id="CHEBI:18420"/>
    </cofactor>
</comment>
<feature type="domain" description="Pterin-binding" evidence="12">
    <location>
        <begin position="1"/>
        <end position="253"/>
    </location>
</feature>
<dbReference type="GO" id="GO:0005829">
    <property type="term" value="C:cytosol"/>
    <property type="evidence" value="ECO:0007669"/>
    <property type="project" value="TreeGrafter"/>
</dbReference>
<evidence type="ECO:0000256" key="4">
    <source>
        <dbReference type="ARBA" id="ARBA00009503"/>
    </source>
</evidence>
<dbReference type="InterPro" id="IPR045031">
    <property type="entry name" value="DHP_synth-like"/>
</dbReference>
<evidence type="ECO:0000256" key="3">
    <source>
        <dbReference type="ARBA" id="ARBA00004763"/>
    </source>
</evidence>
<comment type="pathway">
    <text evidence="3">Cofactor biosynthesis; tetrahydrofolate biosynthesis; 7,8-dihydrofolate from 2-amino-4-hydroxy-6-hydroxymethyl-7,8-dihydropteridine diphosphate and 4-aminobenzoate: step 1/2.</text>
</comment>
<dbReference type="PANTHER" id="PTHR20941">
    <property type="entry name" value="FOLATE SYNTHESIS PROTEINS"/>
    <property type="match status" value="1"/>
</dbReference>
<evidence type="ECO:0000256" key="11">
    <source>
        <dbReference type="ARBA" id="ARBA00030193"/>
    </source>
</evidence>
<name>A0A059ZXN2_ACICK</name>
<dbReference type="eggNOG" id="COG0294">
    <property type="taxonomic scope" value="Bacteria"/>
</dbReference>
<keyword evidence="10" id="KW-0289">Folate biosynthesis</keyword>
<dbReference type="GO" id="GO:0046654">
    <property type="term" value="P:tetrahydrofolate biosynthetic process"/>
    <property type="evidence" value="ECO:0007669"/>
    <property type="project" value="TreeGrafter"/>
</dbReference>
<dbReference type="GO" id="GO:0004156">
    <property type="term" value="F:dihydropteroate synthase activity"/>
    <property type="evidence" value="ECO:0007669"/>
    <property type="project" value="UniProtKB-EC"/>
</dbReference>
<protein>
    <recommendedName>
        <fullName evidence="6">Dihydropteroate synthase</fullName>
        <ecNumber evidence="5">2.5.1.15</ecNumber>
    </recommendedName>
    <alternativeName>
        <fullName evidence="11">Dihydropteroate pyrophosphorylase</fullName>
    </alternativeName>
</protein>
<sequence>MGILNATPDSFSDGGKHVSVDAAVARARTFLAQGADIIDIGAESTRPGAPDVDEKTEMARLLPVVEAVAASIPLPISIDTRRARVMRAAHALGARMMNDVSALRDDPDSLRTVAELDLDVCLMHRRGTPQTMQQQTDYADVVTEIRDFLAERVRACRAAGIAAERIVLDPGIGFAKDLDGNLRLLRGLDALQRLGFPLLVGVSRKGFIGTLTGEAEPAARDPGSVAAALWISARIGPAILRVHDVGATVQALRVWAALDADGDPDSRKG</sequence>
<evidence type="ECO:0000256" key="6">
    <source>
        <dbReference type="ARBA" id="ARBA00016919"/>
    </source>
</evidence>
<dbReference type="EMBL" id="CP005986">
    <property type="protein sequence ID" value="AIA56223.1"/>
    <property type="molecule type" value="Genomic_DNA"/>
</dbReference>
<evidence type="ECO:0000313" key="14">
    <source>
        <dbReference type="Proteomes" id="UP000005522"/>
    </source>
</evidence>
<dbReference type="GO" id="GO:0046872">
    <property type="term" value="F:metal ion binding"/>
    <property type="evidence" value="ECO:0007669"/>
    <property type="project" value="UniProtKB-KW"/>
</dbReference>
<reference evidence="13 14" key="1">
    <citation type="journal article" date="2009" name="J. Bacteriol.">
        <title>Draft genome sequence of the extremely acidophilic bacterium Acidithiobacillus caldus ATCC 51756 reveals metabolic versatility in the genus Acidithiobacillus.</title>
        <authorList>
            <person name="Valdes J."/>
            <person name="Quatrini R."/>
            <person name="Hallberg K."/>
            <person name="Dopson M."/>
            <person name="Valenzuela P.D."/>
            <person name="Holmes D.S."/>
        </authorList>
    </citation>
    <scope>NUCLEOTIDE SEQUENCE [LARGE SCALE GENOMIC DNA]</scope>
    <source>
        <strain evidence="14">ATCC 51756 / DSM 8584 / KU</strain>
    </source>
</reference>
<evidence type="ECO:0000256" key="7">
    <source>
        <dbReference type="ARBA" id="ARBA00022679"/>
    </source>
</evidence>
<dbReference type="RefSeq" id="WP_004868907.1">
    <property type="nucleotide sequence ID" value="NZ_CP005986.1"/>
</dbReference>
<keyword evidence="7 13" id="KW-0808">Transferase</keyword>
<dbReference type="InterPro" id="IPR000489">
    <property type="entry name" value="Pterin-binding_dom"/>
</dbReference>
<dbReference type="SUPFAM" id="SSF51717">
    <property type="entry name" value="Dihydropteroate synthetase-like"/>
    <property type="match status" value="1"/>
</dbReference>
<dbReference type="Gene3D" id="3.20.20.20">
    <property type="entry name" value="Dihydropteroate synthase-like"/>
    <property type="match status" value="1"/>
</dbReference>
<evidence type="ECO:0000256" key="1">
    <source>
        <dbReference type="ARBA" id="ARBA00000012"/>
    </source>
</evidence>
<proteinExistence type="inferred from homology"/>
<dbReference type="FunFam" id="3.20.20.20:FF:000006">
    <property type="entry name" value="Dihydropteroate synthase"/>
    <property type="match status" value="1"/>
</dbReference>
<dbReference type="Pfam" id="PF00809">
    <property type="entry name" value="Pterin_bind"/>
    <property type="match status" value="1"/>
</dbReference>
<evidence type="ECO:0000256" key="8">
    <source>
        <dbReference type="ARBA" id="ARBA00022723"/>
    </source>
</evidence>
<comment type="similarity">
    <text evidence="4">Belongs to the DHPS family.</text>
</comment>
<comment type="catalytic activity">
    <reaction evidence="1">
        <text>(7,8-dihydropterin-6-yl)methyl diphosphate + 4-aminobenzoate = 7,8-dihydropteroate + diphosphate</text>
        <dbReference type="Rhea" id="RHEA:19949"/>
        <dbReference type="ChEBI" id="CHEBI:17836"/>
        <dbReference type="ChEBI" id="CHEBI:17839"/>
        <dbReference type="ChEBI" id="CHEBI:33019"/>
        <dbReference type="ChEBI" id="CHEBI:72950"/>
        <dbReference type="EC" id="2.5.1.15"/>
    </reaction>
</comment>
<evidence type="ECO:0000256" key="5">
    <source>
        <dbReference type="ARBA" id="ARBA00012458"/>
    </source>
</evidence>
<dbReference type="InterPro" id="IPR006390">
    <property type="entry name" value="DHP_synth_dom"/>
</dbReference>
<dbReference type="CDD" id="cd00739">
    <property type="entry name" value="DHPS"/>
    <property type="match status" value="1"/>
</dbReference>
<evidence type="ECO:0000256" key="2">
    <source>
        <dbReference type="ARBA" id="ARBA00001946"/>
    </source>
</evidence>
<evidence type="ECO:0000256" key="9">
    <source>
        <dbReference type="ARBA" id="ARBA00022842"/>
    </source>
</evidence>
<dbReference type="GO" id="GO:0046656">
    <property type="term" value="P:folic acid biosynthetic process"/>
    <property type="evidence" value="ECO:0007669"/>
    <property type="project" value="UniProtKB-KW"/>
</dbReference>
<dbReference type="InterPro" id="IPR011005">
    <property type="entry name" value="Dihydropteroate_synth-like_sf"/>
</dbReference>
<dbReference type="PROSITE" id="PS50972">
    <property type="entry name" value="PTERIN_BINDING"/>
    <property type="match status" value="1"/>
</dbReference>
<dbReference type="PANTHER" id="PTHR20941:SF1">
    <property type="entry name" value="FOLIC ACID SYNTHESIS PROTEIN FOL1"/>
    <property type="match status" value="1"/>
</dbReference>
<evidence type="ECO:0000313" key="13">
    <source>
        <dbReference type="EMBL" id="AIA56223.1"/>
    </source>
</evidence>
<organism evidence="13 14">
    <name type="scientific">Acidithiobacillus caldus (strain ATCC 51756 / DSM 8584 / KU)</name>
    <dbReference type="NCBI Taxonomy" id="637389"/>
    <lineage>
        <taxon>Bacteria</taxon>
        <taxon>Pseudomonadati</taxon>
        <taxon>Pseudomonadota</taxon>
        <taxon>Acidithiobacillia</taxon>
        <taxon>Acidithiobacillales</taxon>
        <taxon>Acidithiobacillaceae</taxon>
        <taxon>Acidithiobacillus</taxon>
    </lineage>
</organism>
<dbReference type="KEGG" id="acz:Acaty_c2376"/>
<accession>A0A059ZXN2</accession>
<keyword evidence="9" id="KW-0460">Magnesium</keyword>
<keyword evidence="8" id="KW-0479">Metal-binding</keyword>
<dbReference type="PROSITE" id="PS00793">
    <property type="entry name" value="DHPS_2"/>
    <property type="match status" value="1"/>
</dbReference>
<dbReference type="EC" id="2.5.1.15" evidence="5"/>
<dbReference type="HOGENOM" id="CLU_008023_0_2_6"/>
<dbReference type="NCBIfam" id="TIGR01496">
    <property type="entry name" value="DHPS"/>
    <property type="match status" value="1"/>
</dbReference>
<dbReference type="Proteomes" id="UP000005522">
    <property type="component" value="Chromosome"/>
</dbReference>
<gene>
    <name evidence="13" type="ORF">Acaty_c2376</name>
</gene>